<dbReference type="InterPro" id="IPR021314">
    <property type="entry name" value="DUF2911"/>
</dbReference>
<accession>A0A562TYM2</accession>
<dbReference type="OrthoDB" id="195456at2"/>
<proteinExistence type="predicted"/>
<evidence type="ECO:0000313" key="3">
    <source>
        <dbReference type="Proteomes" id="UP000317010"/>
    </source>
</evidence>
<gene>
    <name evidence="2" type="ORF">JN11_02835</name>
</gene>
<evidence type="ECO:0000313" key="2">
    <source>
        <dbReference type="EMBL" id="TWI98647.1"/>
    </source>
</evidence>
<dbReference type="AlphaFoldDB" id="A0A562TYM2"/>
<dbReference type="EMBL" id="VLLI01000008">
    <property type="protein sequence ID" value="TWI98647.1"/>
    <property type="molecule type" value="Genomic_DNA"/>
</dbReference>
<dbReference type="Proteomes" id="UP000317010">
    <property type="component" value="Unassembled WGS sequence"/>
</dbReference>
<evidence type="ECO:0008006" key="4">
    <source>
        <dbReference type="Google" id="ProtNLM"/>
    </source>
</evidence>
<organism evidence="2 3">
    <name type="scientific">Mucilaginibacter frigoritolerans</name>
    <dbReference type="NCBI Taxonomy" id="652788"/>
    <lineage>
        <taxon>Bacteria</taxon>
        <taxon>Pseudomonadati</taxon>
        <taxon>Bacteroidota</taxon>
        <taxon>Sphingobacteriia</taxon>
        <taxon>Sphingobacteriales</taxon>
        <taxon>Sphingobacteriaceae</taxon>
        <taxon>Mucilaginibacter</taxon>
    </lineage>
</organism>
<evidence type="ECO:0000256" key="1">
    <source>
        <dbReference type="SAM" id="SignalP"/>
    </source>
</evidence>
<reference evidence="2 3" key="1">
    <citation type="submission" date="2019-07" db="EMBL/GenBank/DDBJ databases">
        <title>Genomic Encyclopedia of Archaeal and Bacterial Type Strains, Phase II (KMG-II): from individual species to whole genera.</title>
        <authorList>
            <person name="Goeker M."/>
        </authorList>
    </citation>
    <scope>NUCLEOTIDE SEQUENCE [LARGE SCALE GENOMIC DNA]</scope>
    <source>
        <strain evidence="2 3">ATCC BAA-1854</strain>
    </source>
</reference>
<keyword evidence="1" id="KW-0732">Signal</keyword>
<keyword evidence="3" id="KW-1185">Reference proteome</keyword>
<dbReference type="RefSeq" id="WP_144913481.1">
    <property type="nucleotide sequence ID" value="NZ_VLLI01000008.1"/>
</dbReference>
<sequence length="177" mass="19883">MKKIINTILLLLGLTLSVPVYAQHNKPRISPPESVTGMINKATITINYSSPSVKGRKIWGALVPYDTVWRAGANEATTFQTDKYLLVGNQLLPAGKYGFFLIPGKTGQWVAIFNKVPNQWGAFKYDKTQDQIRVNVNTQPQDTVQEMLVYKIAPDGFSLTWEKRTVFIPVQQNSPIE</sequence>
<name>A0A562TYM2_9SPHI</name>
<dbReference type="Pfam" id="PF11138">
    <property type="entry name" value="DUF2911"/>
    <property type="match status" value="1"/>
</dbReference>
<feature type="signal peptide" evidence="1">
    <location>
        <begin position="1"/>
        <end position="22"/>
    </location>
</feature>
<protein>
    <recommendedName>
        <fullName evidence="4">DUF2911 family protein</fullName>
    </recommendedName>
</protein>
<comment type="caution">
    <text evidence="2">The sequence shown here is derived from an EMBL/GenBank/DDBJ whole genome shotgun (WGS) entry which is preliminary data.</text>
</comment>
<feature type="chain" id="PRO_5022099124" description="DUF2911 family protein" evidence="1">
    <location>
        <begin position="23"/>
        <end position="177"/>
    </location>
</feature>